<evidence type="ECO:0000313" key="2">
    <source>
        <dbReference type="Proteomes" id="UP000317093"/>
    </source>
</evidence>
<dbReference type="KEGG" id="knv:Pan216_04030"/>
<evidence type="ECO:0000313" key="1">
    <source>
        <dbReference type="EMBL" id="QDU59573.1"/>
    </source>
</evidence>
<name>A0A518AXX6_9BACT</name>
<keyword evidence="2" id="KW-1185">Reference proteome</keyword>
<dbReference type="Proteomes" id="UP000317093">
    <property type="component" value="Chromosome"/>
</dbReference>
<dbReference type="AlphaFoldDB" id="A0A518AXX6"/>
<dbReference type="EMBL" id="CP036279">
    <property type="protein sequence ID" value="QDU59573.1"/>
    <property type="molecule type" value="Genomic_DNA"/>
</dbReference>
<protein>
    <submittedName>
        <fullName evidence="1">Uncharacterized protein</fullName>
    </submittedName>
</protein>
<dbReference type="RefSeq" id="WP_145254058.1">
    <property type="nucleotide sequence ID" value="NZ_CP036279.1"/>
</dbReference>
<organism evidence="1 2">
    <name type="scientific">Kolteria novifilia</name>
    <dbReference type="NCBI Taxonomy" id="2527975"/>
    <lineage>
        <taxon>Bacteria</taxon>
        <taxon>Pseudomonadati</taxon>
        <taxon>Planctomycetota</taxon>
        <taxon>Planctomycetia</taxon>
        <taxon>Kolteriales</taxon>
        <taxon>Kolteriaceae</taxon>
        <taxon>Kolteria</taxon>
    </lineage>
</organism>
<accession>A0A518AXX6</accession>
<reference evidence="1 2" key="1">
    <citation type="submission" date="2019-02" db="EMBL/GenBank/DDBJ databases">
        <title>Deep-cultivation of Planctomycetes and their phenomic and genomic characterization uncovers novel biology.</title>
        <authorList>
            <person name="Wiegand S."/>
            <person name="Jogler M."/>
            <person name="Boedeker C."/>
            <person name="Pinto D."/>
            <person name="Vollmers J."/>
            <person name="Rivas-Marin E."/>
            <person name="Kohn T."/>
            <person name="Peeters S.H."/>
            <person name="Heuer A."/>
            <person name="Rast P."/>
            <person name="Oberbeckmann S."/>
            <person name="Bunk B."/>
            <person name="Jeske O."/>
            <person name="Meyerdierks A."/>
            <person name="Storesund J.E."/>
            <person name="Kallscheuer N."/>
            <person name="Luecker S."/>
            <person name="Lage O.M."/>
            <person name="Pohl T."/>
            <person name="Merkel B.J."/>
            <person name="Hornburger P."/>
            <person name="Mueller R.-W."/>
            <person name="Bruemmer F."/>
            <person name="Labrenz M."/>
            <person name="Spormann A.M."/>
            <person name="Op den Camp H."/>
            <person name="Overmann J."/>
            <person name="Amann R."/>
            <person name="Jetten M.S.M."/>
            <person name="Mascher T."/>
            <person name="Medema M.H."/>
            <person name="Devos D.P."/>
            <person name="Kaster A.-K."/>
            <person name="Ovreas L."/>
            <person name="Rohde M."/>
            <person name="Galperin M.Y."/>
            <person name="Jogler C."/>
        </authorList>
    </citation>
    <scope>NUCLEOTIDE SEQUENCE [LARGE SCALE GENOMIC DNA]</scope>
    <source>
        <strain evidence="1 2">Pan216</strain>
    </source>
</reference>
<gene>
    <name evidence="1" type="ORF">Pan216_04030</name>
</gene>
<sequence>MTQHQLDRLVAQATGEDIREIKHLGFSLADPMEIDFDPEPDDFPVRLLDWDNVGLERMIAVVEQPSNVR</sequence>
<proteinExistence type="predicted"/>